<dbReference type="PANTHER" id="PTHR10039">
    <property type="entry name" value="AMELOGENIN"/>
    <property type="match status" value="1"/>
</dbReference>
<comment type="caution">
    <text evidence="4">The sequence shown here is derived from an EMBL/GenBank/DDBJ whole genome shotgun (WGS) entry which is preliminary data.</text>
</comment>
<dbReference type="Pfam" id="PF24883">
    <property type="entry name" value="NPHP3_N"/>
    <property type="match status" value="1"/>
</dbReference>
<reference evidence="4" key="2">
    <citation type="submission" date="2023-06" db="EMBL/GenBank/DDBJ databases">
        <authorList>
            <consortium name="Lawrence Berkeley National Laboratory"/>
            <person name="Haridas S."/>
            <person name="Hensen N."/>
            <person name="Bonometti L."/>
            <person name="Westerberg I."/>
            <person name="Brannstrom I.O."/>
            <person name="Guillou S."/>
            <person name="Cros-Aarteil S."/>
            <person name="Calhoun S."/>
            <person name="Kuo A."/>
            <person name="Mondo S."/>
            <person name="Pangilinan J."/>
            <person name="Riley R."/>
            <person name="Labutti K."/>
            <person name="Andreopoulos B."/>
            <person name="Lipzen A."/>
            <person name="Chen C."/>
            <person name="Yanf M."/>
            <person name="Daum C."/>
            <person name="Ng V."/>
            <person name="Clum A."/>
            <person name="Steindorff A."/>
            <person name="Ohm R."/>
            <person name="Martin F."/>
            <person name="Silar P."/>
            <person name="Natvig D."/>
            <person name="Lalanne C."/>
            <person name="Gautier V."/>
            <person name="Ament-Velasquez S.L."/>
            <person name="Kruys A."/>
            <person name="Hutchinson M.I."/>
            <person name="Powell A.J."/>
            <person name="Barry K."/>
            <person name="Miller A.N."/>
            <person name="Grigoriev I.V."/>
            <person name="Debuchy R."/>
            <person name="Gladieux P."/>
            <person name="Thoren M.H."/>
            <person name="Johannesson H."/>
        </authorList>
    </citation>
    <scope>NUCLEOTIDE SEQUENCE</scope>
    <source>
        <strain evidence="4">SMH4131-1</strain>
    </source>
</reference>
<dbReference type="InterPro" id="IPR056884">
    <property type="entry name" value="NPHP3-like_N"/>
</dbReference>
<organism evidence="4 5">
    <name type="scientific">Cercophora scortea</name>
    <dbReference type="NCBI Taxonomy" id="314031"/>
    <lineage>
        <taxon>Eukaryota</taxon>
        <taxon>Fungi</taxon>
        <taxon>Dikarya</taxon>
        <taxon>Ascomycota</taxon>
        <taxon>Pezizomycotina</taxon>
        <taxon>Sordariomycetes</taxon>
        <taxon>Sordariomycetidae</taxon>
        <taxon>Sordariales</taxon>
        <taxon>Lasiosphaeriaceae</taxon>
        <taxon>Cercophora</taxon>
    </lineage>
</organism>
<dbReference type="AlphaFoldDB" id="A0AAE0I259"/>
<dbReference type="SUPFAM" id="SSF52540">
    <property type="entry name" value="P-loop containing nucleoside triphosphate hydrolases"/>
    <property type="match status" value="1"/>
</dbReference>
<evidence type="ECO:0000313" key="5">
    <source>
        <dbReference type="Proteomes" id="UP001286456"/>
    </source>
</evidence>
<sequence>MAESFALAANVIGVIGFMLQLGCEASGAIQSGSSISTADCAREAASLRAHCERVKRLDNIEAEMEETKRIKTIAAEVEVLAEEITKRLDNCKAPTGQKEFKHFRDVIVVVWRGMRMDPDAQMRRLAALRNEIQSELLVSLTKKLDWVDIQSTKSFQKLDDGFKALIGDMMKVAEHSEHSAQERHAQIMAQFQKLDPAIVGPAVGDDQGTIKQKMIEDLKQRLWFSSISHRHHAIRVAHKKTFEWIFTGQKRKPSGNGLYWVSGRAGTGKSSLMRFLEDDSRTRPLFQKWAKERPLVLATFYFWNSEAAGDSKLKSLSGLYRGILYSLIHQNSEFAELLFPDHLIAGRKWEANFPTLLDMAHAFETLVNADELPAAVGLIIDGLDEFDATTSEQMRMAEMLCQAAGSPSLKIVVSSRPENAFETTFVNSTKLRLHELTQADQRIYVCDKLHAIPRLKKIATDQEQQFLFDLVVERSEGIFPRVHLAVETLIQEIDVSMSVLKLQELINDIPSGRKELAQVFDHMLRNRIPVERRRLGHRLIQTLRYAYRLRDRVVERIMVPQASLGEVTSSLLSFFFNDDVSSAIQMPVKPLLKTEAASRIESSGNLIRRYCGGLLEARPLDLEATVDNPELHFLHKDVMIFLNQPKTQQFLQRSLEPIKTNLYSNVLNQEANWRDAPFTFRTLKHSGREVDQSDALFTTSKRSNLYLYVDYAMIVARDAEKDDPRTVEMLLDEIDRMLCQHFLDHKSGVATWRSRAGYADGARRRPRHVQDAGTRQPPDFLSLAIQHGLFRYVESKLRSRKAGKAKLATTSGPSLLNSACWFRLNQVQLRGSIRPETVKLLLDHGADPNEIFQGRTCWENTLHAISRIKRKQLEPHEFKALAEVLRLLLNAGADPHATYIDNEDLGIRHTAEQQIGITFIHRIAGMHRPFSTLLQVAVI</sequence>
<feature type="signal peptide" evidence="2">
    <location>
        <begin position="1"/>
        <end position="16"/>
    </location>
</feature>
<feature type="chain" id="PRO_5042141917" evidence="2">
    <location>
        <begin position="17"/>
        <end position="939"/>
    </location>
</feature>
<dbReference type="Gene3D" id="3.40.50.300">
    <property type="entry name" value="P-loop containing nucleotide triphosphate hydrolases"/>
    <property type="match status" value="1"/>
</dbReference>
<name>A0AAE0I259_9PEZI</name>
<evidence type="ECO:0000256" key="1">
    <source>
        <dbReference type="ARBA" id="ARBA00022737"/>
    </source>
</evidence>
<keyword evidence="2" id="KW-0732">Signal</keyword>
<dbReference type="PANTHER" id="PTHR10039:SF5">
    <property type="entry name" value="NACHT DOMAIN-CONTAINING PROTEIN"/>
    <property type="match status" value="1"/>
</dbReference>
<evidence type="ECO:0000256" key="2">
    <source>
        <dbReference type="SAM" id="SignalP"/>
    </source>
</evidence>
<dbReference type="InterPro" id="IPR036770">
    <property type="entry name" value="Ankyrin_rpt-contain_sf"/>
</dbReference>
<dbReference type="Proteomes" id="UP001286456">
    <property type="component" value="Unassembled WGS sequence"/>
</dbReference>
<reference evidence="4" key="1">
    <citation type="journal article" date="2023" name="Mol. Phylogenet. Evol.">
        <title>Genome-scale phylogeny and comparative genomics of the fungal order Sordariales.</title>
        <authorList>
            <person name="Hensen N."/>
            <person name="Bonometti L."/>
            <person name="Westerberg I."/>
            <person name="Brannstrom I.O."/>
            <person name="Guillou S."/>
            <person name="Cros-Aarteil S."/>
            <person name="Calhoun S."/>
            <person name="Haridas S."/>
            <person name="Kuo A."/>
            <person name="Mondo S."/>
            <person name="Pangilinan J."/>
            <person name="Riley R."/>
            <person name="LaButti K."/>
            <person name="Andreopoulos B."/>
            <person name="Lipzen A."/>
            <person name="Chen C."/>
            <person name="Yan M."/>
            <person name="Daum C."/>
            <person name="Ng V."/>
            <person name="Clum A."/>
            <person name="Steindorff A."/>
            <person name="Ohm R.A."/>
            <person name="Martin F."/>
            <person name="Silar P."/>
            <person name="Natvig D.O."/>
            <person name="Lalanne C."/>
            <person name="Gautier V."/>
            <person name="Ament-Velasquez S.L."/>
            <person name="Kruys A."/>
            <person name="Hutchinson M.I."/>
            <person name="Powell A.J."/>
            <person name="Barry K."/>
            <person name="Miller A.N."/>
            <person name="Grigoriev I.V."/>
            <person name="Debuchy R."/>
            <person name="Gladieux P."/>
            <person name="Hiltunen Thoren M."/>
            <person name="Johannesson H."/>
        </authorList>
    </citation>
    <scope>NUCLEOTIDE SEQUENCE</scope>
    <source>
        <strain evidence="4">SMH4131-1</strain>
    </source>
</reference>
<gene>
    <name evidence="4" type="ORF">B0T19DRAFT_493370</name>
</gene>
<protein>
    <submittedName>
        <fullName evidence="4">Small s protein</fullName>
    </submittedName>
</protein>
<accession>A0AAE0I259</accession>
<dbReference type="InterPro" id="IPR027417">
    <property type="entry name" value="P-loop_NTPase"/>
</dbReference>
<keyword evidence="1" id="KW-0677">Repeat</keyword>
<feature type="domain" description="Nephrocystin 3-like N-terminal" evidence="3">
    <location>
        <begin position="241"/>
        <end position="416"/>
    </location>
</feature>
<evidence type="ECO:0000313" key="4">
    <source>
        <dbReference type="EMBL" id="KAK3317218.1"/>
    </source>
</evidence>
<keyword evidence="5" id="KW-1185">Reference proteome</keyword>
<proteinExistence type="predicted"/>
<dbReference type="Gene3D" id="1.25.40.20">
    <property type="entry name" value="Ankyrin repeat-containing domain"/>
    <property type="match status" value="1"/>
</dbReference>
<evidence type="ECO:0000259" key="3">
    <source>
        <dbReference type="Pfam" id="PF24883"/>
    </source>
</evidence>
<dbReference type="EMBL" id="JAUEPO010000007">
    <property type="protein sequence ID" value="KAK3317218.1"/>
    <property type="molecule type" value="Genomic_DNA"/>
</dbReference>